<proteinExistence type="predicted"/>
<keyword evidence="2" id="KW-1185">Reference proteome</keyword>
<accession>A0A814GFN7</accession>
<gene>
    <name evidence="1" type="ORF">OXX778_LOCUS16146</name>
</gene>
<protein>
    <submittedName>
        <fullName evidence="1">Uncharacterized protein</fullName>
    </submittedName>
</protein>
<organism evidence="1 2">
    <name type="scientific">Brachionus calyciflorus</name>
    <dbReference type="NCBI Taxonomy" id="104777"/>
    <lineage>
        <taxon>Eukaryota</taxon>
        <taxon>Metazoa</taxon>
        <taxon>Spiralia</taxon>
        <taxon>Gnathifera</taxon>
        <taxon>Rotifera</taxon>
        <taxon>Eurotatoria</taxon>
        <taxon>Monogononta</taxon>
        <taxon>Pseudotrocha</taxon>
        <taxon>Ploima</taxon>
        <taxon>Brachionidae</taxon>
        <taxon>Brachionus</taxon>
    </lineage>
</organism>
<feature type="non-terminal residue" evidence="1">
    <location>
        <position position="58"/>
    </location>
</feature>
<dbReference type="AlphaFoldDB" id="A0A814GFN7"/>
<name>A0A814GFN7_9BILA</name>
<evidence type="ECO:0000313" key="2">
    <source>
        <dbReference type="Proteomes" id="UP000663879"/>
    </source>
</evidence>
<evidence type="ECO:0000313" key="1">
    <source>
        <dbReference type="EMBL" id="CAF0995770.1"/>
    </source>
</evidence>
<comment type="caution">
    <text evidence="1">The sequence shown here is derived from an EMBL/GenBank/DDBJ whole genome shotgun (WGS) entry which is preliminary data.</text>
</comment>
<sequence length="58" mass="6676">MNPRIDHNLFGVPEPHPCILKTSEIPHERLDEDYTELIDCCKDTSVESTVIVNLQKIQ</sequence>
<reference evidence="1" key="1">
    <citation type="submission" date="2021-02" db="EMBL/GenBank/DDBJ databases">
        <authorList>
            <person name="Nowell W R."/>
        </authorList>
    </citation>
    <scope>NUCLEOTIDE SEQUENCE</scope>
    <source>
        <strain evidence="1">Ploen Becks lab</strain>
    </source>
</reference>
<dbReference type="EMBL" id="CAJNOC010003739">
    <property type="protein sequence ID" value="CAF0995770.1"/>
    <property type="molecule type" value="Genomic_DNA"/>
</dbReference>
<dbReference type="Proteomes" id="UP000663879">
    <property type="component" value="Unassembled WGS sequence"/>
</dbReference>